<dbReference type="AlphaFoldDB" id="A0AAX3BA89"/>
<feature type="domain" description="NAD glycohydrolase translocation F5/8 type C" evidence="1">
    <location>
        <begin position="30"/>
        <end position="197"/>
    </location>
</feature>
<dbReference type="InterPro" id="IPR057561">
    <property type="entry name" value="NADase_transloc"/>
</dbReference>
<dbReference type="EMBL" id="CP073355">
    <property type="protein sequence ID" value="URA09139.1"/>
    <property type="molecule type" value="Genomic_DNA"/>
</dbReference>
<dbReference type="Pfam" id="PF25302">
    <property type="entry name" value="NADase_transloc"/>
    <property type="match status" value="1"/>
</dbReference>
<evidence type="ECO:0000259" key="1">
    <source>
        <dbReference type="Pfam" id="PF25302"/>
    </source>
</evidence>
<gene>
    <name evidence="2" type="ORF">KDW03_06415</name>
</gene>
<reference evidence="2" key="2">
    <citation type="submission" date="2022-06" db="EMBL/GenBank/DDBJ databases">
        <title>Thermospira aquatica gen. nov., sp. nov.</title>
        <authorList>
            <person name="Ben Ali Gam Z."/>
            <person name="Labat M."/>
        </authorList>
    </citation>
    <scope>NUCLEOTIDE SEQUENCE</scope>
    <source>
        <strain evidence="2">F1F22</strain>
    </source>
</reference>
<reference evidence="2" key="1">
    <citation type="submission" date="2021-04" db="EMBL/GenBank/DDBJ databases">
        <authorList>
            <person name="Postec A."/>
        </authorList>
    </citation>
    <scope>NUCLEOTIDE SEQUENCE</scope>
    <source>
        <strain evidence="2">F1F22</strain>
    </source>
</reference>
<organism evidence="2 3">
    <name type="scientific">Thermospira aquatica</name>
    <dbReference type="NCBI Taxonomy" id="2828656"/>
    <lineage>
        <taxon>Bacteria</taxon>
        <taxon>Pseudomonadati</taxon>
        <taxon>Spirochaetota</taxon>
        <taxon>Spirochaetia</taxon>
        <taxon>Brevinematales</taxon>
        <taxon>Thermospiraceae</taxon>
        <taxon>Thermospira</taxon>
    </lineage>
</organism>
<evidence type="ECO:0000313" key="2">
    <source>
        <dbReference type="EMBL" id="URA09139.1"/>
    </source>
</evidence>
<accession>A0AAX3BA89</accession>
<dbReference type="NCBIfam" id="NF047619">
    <property type="entry name" value="NADase_discoid"/>
    <property type="match status" value="1"/>
</dbReference>
<keyword evidence="3" id="KW-1185">Reference proteome</keyword>
<dbReference type="Proteomes" id="UP001056539">
    <property type="component" value="Chromosome"/>
</dbReference>
<evidence type="ECO:0000313" key="3">
    <source>
        <dbReference type="Proteomes" id="UP001056539"/>
    </source>
</evidence>
<sequence>MKQWWIALLYSLAVLMYATDLKLRIEPYASSFLPGDPQPYWVYNLFDGRIDTCWAEGVKGDGSGTNGSWGEEGVGEFVGTDLSLLTNDRGPVSIDMVRIYNGYGKNSNVFEANRKIKRMGIRVYCYKKEGEEVEEKIYYKGKEVKKIDTSVELSPGWNEIYLEKQGLPTQLVSIEFYINSTYPGTRYDDTCISEIEFFYQGQKYEIVNLEEIKKNTIKIFREDILSHIPTDELPHFIWYDPSSRFAGSLKKMGITHDVHIIEFDRRDGGIYVYRKTRNDYSGEDFTIRDPKTGRVKMNRAVANRIGDWKLSEFSELMVKPLGGKQWEKTTDFRHFSGTFLEGIEYDEEDGMDEILEMGHPGH</sequence>
<dbReference type="KEGG" id="taqu:KDW03_06415"/>
<proteinExistence type="predicted"/>
<name>A0AAX3BA89_9SPIR</name>
<protein>
    <recommendedName>
        <fullName evidence="1">NAD glycohydrolase translocation F5/8 type C domain-containing protein</fullName>
    </recommendedName>
</protein>
<dbReference type="RefSeq" id="WP_271434266.1">
    <property type="nucleotide sequence ID" value="NZ_CP073355.1"/>
</dbReference>